<name>X1CZY6_9ZZZZ</name>
<dbReference type="EMBL" id="BART01027882">
    <property type="protein sequence ID" value="GAG98437.1"/>
    <property type="molecule type" value="Genomic_DNA"/>
</dbReference>
<gene>
    <name evidence="2" type="ORF">S01H4_49306</name>
</gene>
<sequence>MLNLELFLPELTLAAVAIIVILLDLFIQRKGLLAVVSIAGVVAAAGFTIA</sequence>
<evidence type="ECO:0000256" key="1">
    <source>
        <dbReference type="SAM" id="Phobius"/>
    </source>
</evidence>
<keyword evidence="1" id="KW-0812">Transmembrane</keyword>
<comment type="caution">
    <text evidence="2">The sequence shown here is derived from an EMBL/GenBank/DDBJ whole genome shotgun (WGS) entry which is preliminary data.</text>
</comment>
<proteinExistence type="predicted"/>
<keyword evidence="1" id="KW-0472">Membrane</keyword>
<feature type="transmembrane region" description="Helical" evidence="1">
    <location>
        <begin position="32"/>
        <end position="49"/>
    </location>
</feature>
<accession>X1CZY6</accession>
<organism evidence="2">
    <name type="scientific">marine sediment metagenome</name>
    <dbReference type="NCBI Taxonomy" id="412755"/>
    <lineage>
        <taxon>unclassified sequences</taxon>
        <taxon>metagenomes</taxon>
        <taxon>ecological metagenomes</taxon>
    </lineage>
</organism>
<feature type="transmembrane region" description="Helical" evidence="1">
    <location>
        <begin position="6"/>
        <end position="25"/>
    </location>
</feature>
<keyword evidence="1" id="KW-1133">Transmembrane helix</keyword>
<protein>
    <recommendedName>
        <fullName evidence="3">NADH-quinone oxidoreductase subunit N</fullName>
    </recommendedName>
</protein>
<reference evidence="2" key="1">
    <citation type="journal article" date="2014" name="Front. Microbiol.">
        <title>High frequency of phylogenetically diverse reductive dehalogenase-homologous genes in deep subseafloor sedimentary metagenomes.</title>
        <authorList>
            <person name="Kawai M."/>
            <person name="Futagami T."/>
            <person name="Toyoda A."/>
            <person name="Takaki Y."/>
            <person name="Nishi S."/>
            <person name="Hori S."/>
            <person name="Arai W."/>
            <person name="Tsubouchi T."/>
            <person name="Morono Y."/>
            <person name="Uchiyama I."/>
            <person name="Ito T."/>
            <person name="Fujiyama A."/>
            <person name="Inagaki F."/>
            <person name="Takami H."/>
        </authorList>
    </citation>
    <scope>NUCLEOTIDE SEQUENCE</scope>
    <source>
        <strain evidence="2">Expedition CK06-06</strain>
    </source>
</reference>
<feature type="non-terminal residue" evidence="2">
    <location>
        <position position="50"/>
    </location>
</feature>
<evidence type="ECO:0000313" key="2">
    <source>
        <dbReference type="EMBL" id="GAG98437.1"/>
    </source>
</evidence>
<dbReference type="AlphaFoldDB" id="X1CZY6"/>
<evidence type="ECO:0008006" key="3">
    <source>
        <dbReference type="Google" id="ProtNLM"/>
    </source>
</evidence>